<evidence type="ECO:0000256" key="2">
    <source>
        <dbReference type="ARBA" id="ARBA00022692"/>
    </source>
</evidence>
<dbReference type="OrthoDB" id="5273647at2759"/>
<dbReference type="AlphaFoldDB" id="A0A8H3IAH3"/>
<feature type="region of interest" description="Disordered" evidence="6">
    <location>
        <begin position="299"/>
        <end position="322"/>
    </location>
</feature>
<dbReference type="Pfam" id="PF20684">
    <property type="entry name" value="Fung_rhodopsin"/>
    <property type="match status" value="1"/>
</dbReference>
<evidence type="ECO:0000313" key="9">
    <source>
        <dbReference type="EMBL" id="CAF9909125.1"/>
    </source>
</evidence>
<evidence type="ECO:0000313" key="10">
    <source>
        <dbReference type="Proteomes" id="UP000664534"/>
    </source>
</evidence>
<keyword evidence="2 7" id="KW-0812">Transmembrane</keyword>
<comment type="similarity">
    <text evidence="5">Belongs to the SAT4 family.</text>
</comment>
<comment type="caution">
    <text evidence="9">The sequence shown here is derived from an EMBL/GenBank/DDBJ whole genome shotgun (WGS) entry which is preliminary data.</text>
</comment>
<feature type="compositionally biased region" description="Basic and acidic residues" evidence="6">
    <location>
        <begin position="362"/>
        <end position="378"/>
    </location>
</feature>
<keyword evidence="10" id="KW-1185">Reference proteome</keyword>
<evidence type="ECO:0000256" key="1">
    <source>
        <dbReference type="ARBA" id="ARBA00004141"/>
    </source>
</evidence>
<evidence type="ECO:0000259" key="8">
    <source>
        <dbReference type="Pfam" id="PF20684"/>
    </source>
</evidence>
<feature type="transmembrane region" description="Helical" evidence="7">
    <location>
        <begin position="163"/>
        <end position="183"/>
    </location>
</feature>
<proteinExistence type="inferred from homology"/>
<evidence type="ECO:0000256" key="5">
    <source>
        <dbReference type="ARBA" id="ARBA00038359"/>
    </source>
</evidence>
<keyword evidence="4 7" id="KW-0472">Membrane</keyword>
<feature type="transmembrane region" description="Helical" evidence="7">
    <location>
        <begin position="12"/>
        <end position="34"/>
    </location>
</feature>
<feature type="domain" description="Rhodopsin" evidence="8">
    <location>
        <begin position="32"/>
        <end position="257"/>
    </location>
</feature>
<gene>
    <name evidence="9" type="ORF">IMSHALPRED_007617</name>
</gene>
<feature type="transmembrane region" description="Helical" evidence="7">
    <location>
        <begin position="195"/>
        <end position="217"/>
    </location>
</feature>
<reference evidence="9" key="1">
    <citation type="submission" date="2021-03" db="EMBL/GenBank/DDBJ databases">
        <authorList>
            <person name="Tagirdzhanova G."/>
        </authorList>
    </citation>
    <scope>NUCLEOTIDE SEQUENCE</scope>
</reference>
<dbReference type="PANTHER" id="PTHR33048">
    <property type="entry name" value="PTH11-LIKE INTEGRAL MEMBRANE PROTEIN (AFU_ORTHOLOGUE AFUA_5G11245)"/>
    <property type="match status" value="1"/>
</dbReference>
<evidence type="ECO:0000256" key="3">
    <source>
        <dbReference type="ARBA" id="ARBA00022989"/>
    </source>
</evidence>
<feature type="transmembrane region" description="Helical" evidence="7">
    <location>
        <begin position="82"/>
        <end position="105"/>
    </location>
</feature>
<dbReference type="EMBL" id="CAJPDT010000005">
    <property type="protein sequence ID" value="CAF9909125.1"/>
    <property type="molecule type" value="Genomic_DNA"/>
</dbReference>
<feature type="transmembrane region" description="Helical" evidence="7">
    <location>
        <begin position="229"/>
        <end position="253"/>
    </location>
</feature>
<dbReference type="InterPro" id="IPR049326">
    <property type="entry name" value="Rhodopsin_dom_fungi"/>
</dbReference>
<dbReference type="GO" id="GO:0016020">
    <property type="term" value="C:membrane"/>
    <property type="evidence" value="ECO:0007669"/>
    <property type="project" value="UniProtKB-SubCell"/>
</dbReference>
<feature type="region of interest" description="Disordered" evidence="6">
    <location>
        <begin position="344"/>
        <end position="413"/>
    </location>
</feature>
<comment type="subcellular location">
    <subcellularLocation>
        <location evidence="1">Membrane</location>
        <topology evidence="1">Multi-pass membrane protein</topology>
    </subcellularLocation>
</comment>
<evidence type="ECO:0000256" key="4">
    <source>
        <dbReference type="ARBA" id="ARBA00023136"/>
    </source>
</evidence>
<organism evidence="9 10">
    <name type="scientific">Imshaugia aleurites</name>
    <dbReference type="NCBI Taxonomy" id="172621"/>
    <lineage>
        <taxon>Eukaryota</taxon>
        <taxon>Fungi</taxon>
        <taxon>Dikarya</taxon>
        <taxon>Ascomycota</taxon>
        <taxon>Pezizomycotina</taxon>
        <taxon>Lecanoromycetes</taxon>
        <taxon>OSLEUM clade</taxon>
        <taxon>Lecanoromycetidae</taxon>
        <taxon>Lecanorales</taxon>
        <taxon>Lecanorineae</taxon>
        <taxon>Parmeliaceae</taxon>
        <taxon>Imshaugia</taxon>
    </lineage>
</organism>
<dbReference type="InterPro" id="IPR052337">
    <property type="entry name" value="SAT4-like"/>
</dbReference>
<protein>
    <recommendedName>
        <fullName evidence="8">Rhodopsin domain-containing protein</fullName>
    </recommendedName>
</protein>
<evidence type="ECO:0000256" key="7">
    <source>
        <dbReference type="SAM" id="Phobius"/>
    </source>
</evidence>
<feature type="transmembrane region" description="Helical" evidence="7">
    <location>
        <begin position="117"/>
        <end position="143"/>
    </location>
</feature>
<accession>A0A8H3IAH3</accession>
<name>A0A8H3IAH3_9LECA</name>
<keyword evidence="3 7" id="KW-1133">Transmembrane helix</keyword>
<sequence>MASTSFSHDPTRVGHVVVLSVFSFFAVVAVIFRLWARKIQRNRWEANDYLVIVGLVGVAPDSKRNKSPEAIGKLVVLQFKALLVGQVTWAVAVTFIRASVLALYIRIFRTRPFRMTCYVVHGINAAFGAATILGACLICNPLSFNWDRSTPGGYCGDQKSLDLFIGIFNLLMDVTVVVLPMPVLWGLQTAVGKKLVLSGMFGLGIIICVITIIRIDYAAMNHGTNAQEVYSLIALFTGLEALLGVINACLPVLKPIFIKFGDSKASAWLSSVMSGSIPIFMRPSQMGSKWTTPSAMTRDPGMEKEMPEMPRWPGSPGEAPMMSPPPRYVEDKAANMMFPSSVTNVRSLPLGSPMPSRPPVPPKDDDYRASPTRNWDRKQHGHGIRVQKEWDVERGMSEESDRQPLESKRDYEF</sequence>
<feature type="compositionally biased region" description="Basic and acidic residues" evidence="6">
    <location>
        <begin position="386"/>
        <end position="413"/>
    </location>
</feature>
<evidence type="ECO:0000256" key="6">
    <source>
        <dbReference type="SAM" id="MobiDB-lite"/>
    </source>
</evidence>
<dbReference type="Proteomes" id="UP000664534">
    <property type="component" value="Unassembled WGS sequence"/>
</dbReference>
<dbReference type="PANTHER" id="PTHR33048:SF57">
    <property type="entry name" value="INTEGRAL MEMBRANE PROTEIN-RELATED"/>
    <property type="match status" value="1"/>
</dbReference>